<dbReference type="Proteomes" id="UP000243342">
    <property type="component" value="Unassembled WGS sequence"/>
</dbReference>
<gene>
    <name evidence="2" type="ORF">BIV57_04215</name>
</gene>
<dbReference type="EMBL" id="MLCF01000014">
    <property type="protein sequence ID" value="OIV38701.1"/>
    <property type="molecule type" value="Genomic_DNA"/>
</dbReference>
<feature type="domain" description="Aminoglycoside phosphotransferase" evidence="1">
    <location>
        <begin position="91"/>
        <end position="244"/>
    </location>
</feature>
<reference evidence="2 3" key="1">
    <citation type="submission" date="2016-10" db="EMBL/GenBank/DDBJ databases">
        <title>Genome sequence of Streptomyces gilvigriseus MUSC 26.</title>
        <authorList>
            <person name="Lee L.-H."/>
            <person name="Ser H.-L."/>
        </authorList>
    </citation>
    <scope>NUCLEOTIDE SEQUENCE [LARGE SCALE GENOMIC DNA]</scope>
    <source>
        <strain evidence="2 3">MUSC 26</strain>
    </source>
</reference>
<dbReference type="InterPro" id="IPR002575">
    <property type="entry name" value="Aminoglycoside_PTrfase"/>
</dbReference>
<evidence type="ECO:0000313" key="2">
    <source>
        <dbReference type="EMBL" id="OIV38701.1"/>
    </source>
</evidence>
<dbReference type="Pfam" id="PF01636">
    <property type="entry name" value="APH"/>
    <property type="match status" value="1"/>
</dbReference>
<evidence type="ECO:0000313" key="3">
    <source>
        <dbReference type="Proteomes" id="UP000243342"/>
    </source>
</evidence>
<keyword evidence="3" id="KW-1185">Reference proteome</keyword>
<organism evidence="2 3">
    <name type="scientific">Mangrovactinospora gilvigrisea</name>
    <dbReference type="NCBI Taxonomy" id="1428644"/>
    <lineage>
        <taxon>Bacteria</taxon>
        <taxon>Bacillati</taxon>
        <taxon>Actinomycetota</taxon>
        <taxon>Actinomycetes</taxon>
        <taxon>Kitasatosporales</taxon>
        <taxon>Streptomycetaceae</taxon>
        <taxon>Mangrovactinospora</taxon>
    </lineage>
</organism>
<dbReference type="OrthoDB" id="4138509at2"/>
<proteinExistence type="predicted"/>
<protein>
    <recommendedName>
        <fullName evidence="1">Aminoglycoside phosphotransferase domain-containing protein</fullName>
    </recommendedName>
</protein>
<dbReference type="InterPro" id="IPR011009">
    <property type="entry name" value="Kinase-like_dom_sf"/>
</dbReference>
<sequence>MGAAMTGFSDGGAGAALLREHWGLTRVTVSERLQTFPSRFVERIQADQGSFAVKVDQEPGTMVEGSDQVQAGVAALLPRHVPTIIPDRTACLWAIDQGRRITVHEDIDGGHPASDQSTWSRLGTLLARMHALPHAPRAFAIPVAVAADELDRLAGDYPFCEDFRALLPRVRLIDDEPAATIHGEVNLSNVRQRTTGELVLLDWDAAGAGPIALDLGYPLICVFHDEDLTWHGEHARAFYTAYAASRATILPPPEQIFNAALMHAMRYLRFANPAARWTRIRHVIDHERDLVDLLAHTLR</sequence>
<name>A0A1J7BJD9_9ACTN</name>
<evidence type="ECO:0000259" key="1">
    <source>
        <dbReference type="Pfam" id="PF01636"/>
    </source>
</evidence>
<dbReference type="AlphaFoldDB" id="A0A1J7BJD9"/>
<comment type="caution">
    <text evidence="2">The sequence shown here is derived from an EMBL/GenBank/DDBJ whole genome shotgun (WGS) entry which is preliminary data.</text>
</comment>
<dbReference type="SUPFAM" id="SSF56112">
    <property type="entry name" value="Protein kinase-like (PK-like)"/>
    <property type="match status" value="1"/>
</dbReference>
<dbReference type="Gene3D" id="3.90.1200.10">
    <property type="match status" value="1"/>
</dbReference>
<accession>A0A1J7BJD9</accession>